<evidence type="ECO:0000313" key="10">
    <source>
        <dbReference type="Proteomes" id="UP000225706"/>
    </source>
</evidence>
<proteinExistence type="inferred from homology"/>
<dbReference type="InterPro" id="IPR012394">
    <property type="entry name" value="Aldehyde_DH_NAD(P)"/>
</dbReference>
<dbReference type="Gene3D" id="3.40.605.10">
    <property type="entry name" value="Aldehyde Dehydrogenase, Chain A, domain 1"/>
    <property type="match status" value="1"/>
</dbReference>
<dbReference type="InterPro" id="IPR016161">
    <property type="entry name" value="Ald_DH/histidinol_DH"/>
</dbReference>
<evidence type="ECO:0000256" key="2">
    <source>
        <dbReference type="ARBA" id="ARBA00023002"/>
    </source>
</evidence>
<dbReference type="GO" id="GO:0006081">
    <property type="term" value="P:aldehyde metabolic process"/>
    <property type="evidence" value="ECO:0007669"/>
    <property type="project" value="InterPro"/>
</dbReference>
<evidence type="ECO:0000256" key="3">
    <source>
        <dbReference type="ARBA" id="ARBA00023027"/>
    </source>
</evidence>
<evidence type="ECO:0000256" key="5">
    <source>
        <dbReference type="PIRSR" id="PIRSR036492-1"/>
    </source>
</evidence>
<dbReference type="InterPro" id="IPR015590">
    <property type="entry name" value="Aldehyde_DH_dom"/>
</dbReference>
<evidence type="ECO:0000259" key="8">
    <source>
        <dbReference type="Pfam" id="PF00171"/>
    </source>
</evidence>
<dbReference type="InterPro" id="IPR029510">
    <property type="entry name" value="Ald_DH_CS_GLU"/>
</dbReference>
<evidence type="ECO:0000313" key="9">
    <source>
        <dbReference type="EMBL" id="PFX30315.1"/>
    </source>
</evidence>
<dbReference type="EMBL" id="LSMT01000052">
    <property type="protein sequence ID" value="PFX30315.1"/>
    <property type="molecule type" value="Genomic_DNA"/>
</dbReference>
<dbReference type="OrthoDB" id="440325at2759"/>
<accession>A0A2B4SPJ3</accession>
<dbReference type="PANTHER" id="PTHR43570">
    <property type="entry name" value="ALDEHYDE DEHYDROGENASE"/>
    <property type="match status" value="1"/>
</dbReference>
<dbReference type="InterPro" id="IPR016160">
    <property type="entry name" value="Ald_DH_CS_CYS"/>
</dbReference>
<dbReference type="InterPro" id="IPR016162">
    <property type="entry name" value="Ald_DH_N"/>
</dbReference>
<evidence type="ECO:0000256" key="6">
    <source>
        <dbReference type="PROSITE-ProRule" id="PRU10007"/>
    </source>
</evidence>
<dbReference type="STRING" id="50429.A0A2B4SPJ3"/>
<dbReference type="PANTHER" id="PTHR43570:SF16">
    <property type="entry name" value="ALDEHYDE DEHYDROGENASE TYPE III, ISOFORM Q"/>
    <property type="match status" value="1"/>
</dbReference>
<feature type="active site" evidence="5 6">
    <location>
        <position position="215"/>
    </location>
</feature>
<feature type="domain" description="Aldehyde dehydrogenase" evidence="8">
    <location>
        <begin position="3"/>
        <end position="432"/>
    </location>
</feature>
<comment type="similarity">
    <text evidence="1 4 7">Belongs to the aldehyde dehydrogenase family.</text>
</comment>
<name>A0A2B4SPJ3_STYPI</name>
<evidence type="ECO:0000256" key="4">
    <source>
        <dbReference type="PIRNR" id="PIRNR036492"/>
    </source>
</evidence>
<dbReference type="AlphaFoldDB" id="A0A2B4SPJ3"/>
<dbReference type="GO" id="GO:0004029">
    <property type="term" value="F:aldehyde dehydrogenase (NAD+) activity"/>
    <property type="evidence" value="ECO:0007669"/>
    <property type="project" value="TreeGrafter"/>
</dbReference>
<evidence type="ECO:0000256" key="1">
    <source>
        <dbReference type="ARBA" id="ARBA00009986"/>
    </source>
</evidence>
<gene>
    <name evidence="9" type="primary">ALDH3A2</name>
    <name evidence="9" type="ORF">AWC38_SpisGene4920</name>
</gene>
<comment type="caution">
    <text evidence="9">The sequence shown here is derived from an EMBL/GenBank/DDBJ whole genome shotgun (WGS) entry which is preliminary data.</text>
</comment>
<dbReference type="CDD" id="cd07132">
    <property type="entry name" value="ALDH_F3AB"/>
    <property type="match status" value="1"/>
</dbReference>
<dbReference type="InterPro" id="IPR016163">
    <property type="entry name" value="Ald_DH_C"/>
</dbReference>
<keyword evidence="10" id="KW-1185">Reference proteome</keyword>
<organism evidence="9 10">
    <name type="scientific">Stylophora pistillata</name>
    <name type="common">Smooth cauliflower coral</name>
    <dbReference type="NCBI Taxonomy" id="50429"/>
    <lineage>
        <taxon>Eukaryota</taxon>
        <taxon>Metazoa</taxon>
        <taxon>Cnidaria</taxon>
        <taxon>Anthozoa</taxon>
        <taxon>Hexacorallia</taxon>
        <taxon>Scleractinia</taxon>
        <taxon>Astrocoeniina</taxon>
        <taxon>Pocilloporidae</taxon>
        <taxon>Stylophora</taxon>
    </lineage>
</organism>
<dbReference type="PIRSF" id="PIRSF036492">
    <property type="entry name" value="ALDH"/>
    <property type="match status" value="1"/>
</dbReference>
<dbReference type="Gene3D" id="3.40.309.10">
    <property type="entry name" value="Aldehyde Dehydrogenase, Chain A, domain 2"/>
    <property type="match status" value="1"/>
</dbReference>
<dbReference type="PROSITE" id="PS00070">
    <property type="entry name" value="ALDEHYDE_DEHYDR_CYS"/>
    <property type="match status" value="1"/>
</dbReference>
<keyword evidence="2 4" id="KW-0560">Oxidoreductase</keyword>
<dbReference type="GO" id="GO:0005737">
    <property type="term" value="C:cytoplasm"/>
    <property type="evidence" value="ECO:0007669"/>
    <property type="project" value="TreeGrafter"/>
</dbReference>
<evidence type="ECO:0000256" key="7">
    <source>
        <dbReference type="RuleBase" id="RU003345"/>
    </source>
</evidence>
<dbReference type="SUPFAM" id="SSF53720">
    <property type="entry name" value="ALDH-like"/>
    <property type="match status" value="1"/>
</dbReference>
<dbReference type="Pfam" id="PF00171">
    <property type="entry name" value="Aldedh"/>
    <property type="match status" value="1"/>
</dbReference>
<dbReference type="Proteomes" id="UP000225706">
    <property type="component" value="Unassembled WGS sequence"/>
</dbReference>
<dbReference type="FunFam" id="3.40.605.10:FF:000004">
    <property type="entry name" value="Aldehyde dehydrogenase"/>
    <property type="match status" value="1"/>
</dbReference>
<sequence>MSGSEEKITSAVKKLRDTYRSGRTRDVEFRREQLRNLLRLMDENEEEILEAVGKDLHKPRTEATLAEILVVKNDIACALNHLSDWTKPEPLEVPLVHKMDSCFTVSEPLGLALIIGAWNYPIQLCIMPLVGAIAAGNCAVIKPSEIAEASAELVSKLIPKYLDQDCFAVINGGVVETQCFLNNCKFDKIFYTGGHAVGKLVMQAAAKNLARLTLELGGKSPCYIDKDSDLEIAVKRICWGKFSNAGQTCVAPDYILCHPDIQEALIKQFKEALFDFYGEDPKESPDYARIVNNRHFNRLKSLMSSAGKCAVGGETDESENYISPTIMTGVKPTDPIMENEIFGPLLPIIDIESFEDAIEFINDRDRPLALYIFANDKSKIQRFMNNTSSGGFLANDTVVHAAVESLPFGGVGESGMGNYHGKNSFDTFSHKKGCVIKKQAMESFNSIRYPPYEEKRLAWIRWLIEAKEQSYEKLSDIAPLLFSIPLAMVHKVIGLPRYFLK</sequence>
<reference evidence="10" key="1">
    <citation type="journal article" date="2017" name="bioRxiv">
        <title>Comparative analysis of the genomes of Stylophora pistillata and Acropora digitifera provides evidence for extensive differences between species of corals.</title>
        <authorList>
            <person name="Voolstra C.R."/>
            <person name="Li Y."/>
            <person name="Liew Y.J."/>
            <person name="Baumgarten S."/>
            <person name="Zoccola D."/>
            <person name="Flot J.-F."/>
            <person name="Tambutte S."/>
            <person name="Allemand D."/>
            <person name="Aranda M."/>
        </authorList>
    </citation>
    <scope>NUCLEOTIDE SEQUENCE [LARGE SCALE GENOMIC DNA]</scope>
</reference>
<dbReference type="FunFam" id="3.40.309.10:FF:000003">
    <property type="entry name" value="Aldehyde dehydrogenase"/>
    <property type="match status" value="1"/>
</dbReference>
<protein>
    <recommendedName>
        <fullName evidence="4">Aldehyde dehydrogenase</fullName>
    </recommendedName>
</protein>
<feature type="active site" evidence="5">
    <location>
        <position position="249"/>
    </location>
</feature>
<dbReference type="PROSITE" id="PS00687">
    <property type="entry name" value="ALDEHYDE_DEHYDR_GLU"/>
    <property type="match status" value="1"/>
</dbReference>
<keyword evidence="3" id="KW-0520">NAD</keyword>